<accession>F3KIJ5</accession>
<dbReference type="Proteomes" id="UP000004348">
    <property type="component" value="Chromosome"/>
</dbReference>
<dbReference type="EMBL" id="AEGP01000022">
    <property type="protein sequence ID" value="EGG42739.1"/>
    <property type="molecule type" value="Genomic_DNA"/>
</dbReference>
<reference evidence="1" key="1">
    <citation type="journal article" date="2011" name="PLoS ONE">
        <title>Genome of a low-salinity ammonia-oxidizing archaeon determined by single-cell and metagenomic analysis.</title>
        <authorList>
            <person name="Blainey P.C."/>
            <person name="Mosier A.C."/>
            <person name="Potanina A."/>
            <person name="Francis C.A."/>
            <person name="Quake S.R."/>
        </authorList>
    </citation>
    <scope>NUCLEOTIDE SEQUENCE [LARGE SCALE GENOMIC DNA]</scope>
    <source>
        <strain evidence="1">SFB1</strain>
    </source>
</reference>
<name>F3KIJ5_9ARCH</name>
<evidence type="ECO:0000313" key="1">
    <source>
        <dbReference type="EMBL" id="EGG42739.1"/>
    </source>
</evidence>
<dbReference type="HOGENOM" id="CLU_2968273_0_0_2"/>
<organism evidence="1">
    <name type="scientific">Candidatus Nitrosarchaeum limnium SFB1</name>
    <dbReference type="NCBI Taxonomy" id="886738"/>
    <lineage>
        <taxon>Archaea</taxon>
        <taxon>Nitrososphaerota</taxon>
        <taxon>Nitrososphaeria</taxon>
        <taxon>Nitrosopumilales</taxon>
        <taxon>Nitrosopumilaceae</taxon>
        <taxon>Nitrosarchaeum</taxon>
    </lineage>
</organism>
<comment type="caution">
    <text evidence="1">The sequence shown here is derived from an EMBL/GenBank/DDBJ whole genome shotgun (WGS) entry which is preliminary data.</text>
</comment>
<protein>
    <submittedName>
        <fullName evidence="1">Uncharacterized protein</fullName>
    </submittedName>
</protein>
<dbReference type="AlphaFoldDB" id="F3KIJ5"/>
<sequence>MALPLAVEKDHQPSEVNFASGIIFGGEFNIASNVSPVLRLTVIEIVRERITPIFTLYD</sequence>
<proteinExistence type="predicted"/>
<gene>
    <name evidence="1" type="ORF">Nlim_0294</name>
</gene>